<dbReference type="Pfam" id="PF14417">
    <property type="entry name" value="MEDS"/>
    <property type="match status" value="1"/>
</dbReference>
<dbReference type="CDD" id="cd00130">
    <property type="entry name" value="PAS"/>
    <property type="match status" value="1"/>
</dbReference>
<dbReference type="EMBL" id="AP023213">
    <property type="protein sequence ID" value="BCG46310.1"/>
    <property type="molecule type" value="Genomic_DNA"/>
</dbReference>
<dbReference type="PROSITE" id="PS50112">
    <property type="entry name" value="PAS"/>
    <property type="match status" value="1"/>
</dbReference>
<dbReference type="Pfam" id="PF02518">
    <property type="entry name" value="HATPase_c"/>
    <property type="match status" value="1"/>
</dbReference>
<dbReference type="GO" id="GO:0007234">
    <property type="term" value="P:osmosensory signaling via phosphorelay pathway"/>
    <property type="evidence" value="ECO:0007669"/>
    <property type="project" value="TreeGrafter"/>
</dbReference>
<dbReference type="GO" id="GO:0000156">
    <property type="term" value="F:phosphorelay response regulator activity"/>
    <property type="evidence" value="ECO:0007669"/>
    <property type="project" value="TreeGrafter"/>
</dbReference>
<evidence type="ECO:0000259" key="9">
    <source>
        <dbReference type="PROSITE" id="PS50112"/>
    </source>
</evidence>
<dbReference type="Proteomes" id="UP000515472">
    <property type="component" value="Chromosome"/>
</dbReference>
<feature type="region of interest" description="Disordered" evidence="7">
    <location>
        <begin position="552"/>
        <end position="573"/>
    </location>
</feature>
<dbReference type="GO" id="GO:0016020">
    <property type="term" value="C:membrane"/>
    <property type="evidence" value="ECO:0007669"/>
    <property type="project" value="UniProtKB-SubCell"/>
</dbReference>
<dbReference type="Gene3D" id="3.30.450.20">
    <property type="entry name" value="PAS domain"/>
    <property type="match status" value="1"/>
</dbReference>
<keyword evidence="5" id="KW-0472">Membrane</keyword>
<dbReference type="PROSITE" id="PS50109">
    <property type="entry name" value="HIS_KIN"/>
    <property type="match status" value="1"/>
</dbReference>
<reference evidence="10 11" key="1">
    <citation type="submission" date="2020-06" db="EMBL/GenBank/DDBJ databases">
        <title>Interaction of electrochemicaly active bacteria, Geobacter bremensis R4 on different carbon anode.</title>
        <authorList>
            <person name="Meng L."/>
            <person name="Yoshida N."/>
        </authorList>
    </citation>
    <scope>NUCLEOTIDE SEQUENCE [LARGE SCALE GENOMIC DNA]</scope>
    <source>
        <strain evidence="10 11">R4</strain>
    </source>
</reference>
<dbReference type="GO" id="GO:0006355">
    <property type="term" value="P:regulation of DNA-templated transcription"/>
    <property type="evidence" value="ECO:0007669"/>
    <property type="project" value="InterPro"/>
</dbReference>
<dbReference type="InterPro" id="IPR000014">
    <property type="entry name" value="PAS"/>
</dbReference>
<dbReference type="KEGG" id="gbn:GEOBRER4_10600"/>
<sequence length="614" mass="68566">MEETKELEFADIGAVNCHDHICLVYQGETEIYHPVLPFIQRGIAIGERCVYLHAAEERLERLLLSALSSQQDDSGALILFPLKEVWLKDGSFKQERVLKLLQEICAAAIDDGFSGTRVICDMGWAAREPKRQELLQRFERELTAFASQNDVTLLCLYSRDLFAAEGGLELAKLHPQVIVDGRTCGNPFYFPLASESHSRTARCELDVFLTTAQKMTALTAESDRLKQELEQAYGALARKIYENWQEEDTLRASEKEMQEKDEALLEHKRKLQTILQHIPALLMAFDSGDRLAACNHEFERATGFRVEEVIGKPMLELLHVEGELRKEVVSAHPREGGDYRGREWNLRCRDGSVRTVAWSNISRYVPIRGWSNWIVGLDMTARHHAENALKGLRDELEARSAELEAFGEAVSHDLSARLAGLGEDCREMQELYGGELSTPCRRLLEKVSVAALELAGPIDAMQRLTALTAAGLQPEEVNLSAMASEIAEKLSDTVTRPVTFRIEGGVTVTGDREMLRLAMEQLLENAFNCTAGVKHPVIKFGTAQVKGERSFYVSDNGPRQGEQQGKGLAGKGEGQERISSGIALATVQRIINLHRGRIWCADQTGRGGTLYFQV</sequence>
<keyword evidence="3" id="KW-0808">Transferase</keyword>
<evidence type="ECO:0000259" key="8">
    <source>
        <dbReference type="PROSITE" id="PS50109"/>
    </source>
</evidence>
<dbReference type="SUPFAM" id="SSF55785">
    <property type="entry name" value="PYP-like sensor domain (PAS domain)"/>
    <property type="match status" value="1"/>
</dbReference>
<evidence type="ECO:0000256" key="1">
    <source>
        <dbReference type="ARBA" id="ARBA00000085"/>
    </source>
</evidence>
<evidence type="ECO:0000313" key="11">
    <source>
        <dbReference type="Proteomes" id="UP000515472"/>
    </source>
</evidence>
<feature type="coiled-coil region" evidence="6">
    <location>
        <begin position="215"/>
        <end position="270"/>
    </location>
</feature>
<dbReference type="InterPro" id="IPR025847">
    <property type="entry name" value="MEDS_domain"/>
</dbReference>
<evidence type="ECO:0000313" key="10">
    <source>
        <dbReference type="EMBL" id="BCG46310.1"/>
    </source>
</evidence>
<feature type="domain" description="PAS" evidence="9">
    <location>
        <begin position="267"/>
        <end position="321"/>
    </location>
</feature>
<dbReference type="AlphaFoldDB" id="A0A6S6LZ99"/>
<dbReference type="RefSeq" id="WP_185244545.1">
    <property type="nucleotide sequence ID" value="NZ_AP023213.1"/>
</dbReference>
<proteinExistence type="predicted"/>
<accession>A0A6S6LZ99</accession>
<gene>
    <name evidence="10" type="ORF">GEOBRER4_n1101</name>
</gene>
<evidence type="ECO:0000256" key="4">
    <source>
        <dbReference type="ARBA" id="ARBA00022777"/>
    </source>
</evidence>
<dbReference type="PANTHER" id="PTHR42878">
    <property type="entry name" value="TWO-COMPONENT HISTIDINE KINASE"/>
    <property type="match status" value="1"/>
</dbReference>
<keyword evidence="6" id="KW-0175">Coiled coil</keyword>
<dbReference type="GO" id="GO:0004673">
    <property type="term" value="F:protein histidine kinase activity"/>
    <property type="evidence" value="ECO:0007669"/>
    <property type="project" value="UniProtKB-EC"/>
</dbReference>
<comment type="catalytic activity">
    <reaction evidence="1">
        <text>ATP + protein L-histidine = ADP + protein N-phospho-L-histidine.</text>
        <dbReference type="EC" id="2.7.13.3"/>
    </reaction>
</comment>
<dbReference type="InterPro" id="IPR036890">
    <property type="entry name" value="HATPase_C_sf"/>
</dbReference>
<dbReference type="InterPro" id="IPR050351">
    <property type="entry name" value="BphY/WalK/GraS-like"/>
</dbReference>
<dbReference type="InterPro" id="IPR013767">
    <property type="entry name" value="PAS_fold"/>
</dbReference>
<evidence type="ECO:0000256" key="7">
    <source>
        <dbReference type="SAM" id="MobiDB-lite"/>
    </source>
</evidence>
<evidence type="ECO:0000256" key="2">
    <source>
        <dbReference type="ARBA" id="ARBA00012438"/>
    </source>
</evidence>
<dbReference type="Pfam" id="PF00989">
    <property type="entry name" value="PAS"/>
    <property type="match status" value="1"/>
</dbReference>
<dbReference type="InterPro" id="IPR003594">
    <property type="entry name" value="HATPase_dom"/>
</dbReference>
<dbReference type="SUPFAM" id="SSF55874">
    <property type="entry name" value="ATPase domain of HSP90 chaperone/DNA topoisomerase II/histidine kinase"/>
    <property type="match status" value="1"/>
</dbReference>
<keyword evidence="11" id="KW-1185">Reference proteome</keyword>
<name>A0A6S6LZ99_9BACT</name>
<evidence type="ECO:0000256" key="3">
    <source>
        <dbReference type="ARBA" id="ARBA00022679"/>
    </source>
</evidence>
<dbReference type="InterPro" id="IPR035965">
    <property type="entry name" value="PAS-like_dom_sf"/>
</dbReference>
<evidence type="ECO:0000256" key="6">
    <source>
        <dbReference type="SAM" id="Coils"/>
    </source>
</evidence>
<dbReference type="NCBIfam" id="TIGR00229">
    <property type="entry name" value="sensory_box"/>
    <property type="match status" value="1"/>
</dbReference>
<keyword evidence="4 10" id="KW-0418">Kinase</keyword>
<organism evidence="10 11">
    <name type="scientific">Citrifermentans bremense</name>
    <dbReference type="NCBI Taxonomy" id="60035"/>
    <lineage>
        <taxon>Bacteria</taxon>
        <taxon>Pseudomonadati</taxon>
        <taxon>Thermodesulfobacteriota</taxon>
        <taxon>Desulfuromonadia</taxon>
        <taxon>Geobacterales</taxon>
        <taxon>Geobacteraceae</taxon>
        <taxon>Citrifermentans</taxon>
    </lineage>
</organism>
<dbReference type="GO" id="GO:0030295">
    <property type="term" value="F:protein kinase activator activity"/>
    <property type="evidence" value="ECO:0007669"/>
    <property type="project" value="TreeGrafter"/>
</dbReference>
<protein>
    <recommendedName>
        <fullName evidence="2">histidine kinase</fullName>
        <ecNumber evidence="2">2.7.13.3</ecNumber>
    </recommendedName>
</protein>
<dbReference type="Gene3D" id="3.30.565.10">
    <property type="entry name" value="Histidine kinase-like ATPase, C-terminal domain"/>
    <property type="match status" value="1"/>
</dbReference>
<evidence type="ECO:0000256" key="5">
    <source>
        <dbReference type="ARBA" id="ARBA00023136"/>
    </source>
</evidence>
<feature type="domain" description="Histidine kinase" evidence="8">
    <location>
        <begin position="409"/>
        <end position="614"/>
    </location>
</feature>
<dbReference type="PANTHER" id="PTHR42878:SF15">
    <property type="entry name" value="BACTERIOPHYTOCHROME"/>
    <property type="match status" value="1"/>
</dbReference>
<dbReference type="InterPro" id="IPR005467">
    <property type="entry name" value="His_kinase_dom"/>
</dbReference>
<dbReference type="SMART" id="SM00091">
    <property type="entry name" value="PAS"/>
    <property type="match status" value="1"/>
</dbReference>
<dbReference type="EC" id="2.7.13.3" evidence="2"/>